<evidence type="ECO:0000313" key="2">
    <source>
        <dbReference type="EMBL" id="MFC6953033.1"/>
    </source>
</evidence>
<evidence type="ECO:0000313" key="3">
    <source>
        <dbReference type="Proteomes" id="UP001596395"/>
    </source>
</evidence>
<proteinExistence type="predicted"/>
<feature type="compositionally biased region" description="Gly residues" evidence="1">
    <location>
        <begin position="10"/>
        <end position="19"/>
    </location>
</feature>
<organism evidence="2 3">
    <name type="scientific">Halorubellus litoreus</name>
    <dbReference type="NCBI Taxonomy" id="755308"/>
    <lineage>
        <taxon>Archaea</taxon>
        <taxon>Methanobacteriati</taxon>
        <taxon>Methanobacteriota</taxon>
        <taxon>Stenosarchaea group</taxon>
        <taxon>Halobacteria</taxon>
        <taxon>Halobacteriales</taxon>
        <taxon>Halorubellaceae</taxon>
        <taxon>Halorubellus</taxon>
    </lineage>
</organism>
<dbReference type="RefSeq" id="WP_336350011.1">
    <property type="nucleotide sequence ID" value="NZ_JAZAQL010000002.1"/>
</dbReference>
<reference evidence="2 3" key="1">
    <citation type="journal article" date="2019" name="Int. J. Syst. Evol. Microbiol.">
        <title>The Global Catalogue of Microorganisms (GCM) 10K type strain sequencing project: providing services to taxonomists for standard genome sequencing and annotation.</title>
        <authorList>
            <consortium name="The Broad Institute Genomics Platform"/>
            <consortium name="The Broad Institute Genome Sequencing Center for Infectious Disease"/>
            <person name="Wu L."/>
            <person name="Ma J."/>
        </authorList>
    </citation>
    <scope>NUCLEOTIDE SEQUENCE [LARGE SCALE GENOMIC DNA]</scope>
    <source>
        <strain evidence="2 3">GX26</strain>
    </source>
</reference>
<dbReference type="EMBL" id="JBHSXN010000002">
    <property type="protein sequence ID" value="MFC6953033.1"/>
    <property type="molecule type" value="Genomic_DNA"/>
</dbReference>
<evidence type="ECO:0000256" key="1">
    <source>
        <dbReference type="SAM" id="MobiDB-lite"/>
    </source>
</evidence>
<keyword evidence="3" id="KW-1185">Reference proteome</keyword>
<comment type="caution">
    <text evidence="2">The sequence shown here is derived from an EMBL/GenBank/DDBJ whole genome shotgun (WGS) entry which is preliminary data.</text>
</comment>
<name>A0ABD5VDS7_9EURY</name>
<dbReference type="Proteomes" id="UP001596395">
    <property type="component" value="Unassembled WGS sequence"/>
</dbReference>
<dbReference type="InterPro" id="IPR021516">
    <property type="entry name" value="DUF3179"/>
</dbReference>
<accession>A0ABD5VDS7</accession>
<gene>
    <name evidence="2" type="ORF">ACFQGB_09170</name>
</gene>
<protein>
    <submittedName>
        <fullName evidence="2">DUF3179 domain-containing (Seleno)protein</fullName>
    </submittedName>
</protein>
<dbReference type="AlphaFoldDB" id="A0ABD5VDS7"/>
<sequence>MPTDPPTGDAAGGTTGGDDAGATADDTDHGAGERADAAVLQDLLDDLLVQDVDRHERALAELADIGDERVVAHLVDAATLHAVASDWENLGFPEVFRDRDPPYAFQHPETRFPGVVDALCAIADPDFDQPGVAWLQWESWYTQTDPETLEGYVDWKVRFYRTYHPTVGHLLDADPKHPDFDGVRWGSTDPTVLHPLNYPAWTTDDAHLEPDDDVYGFRVDGDAYAVPRYLLFPHEFANFDLGGERLALSYCTMCNSPVLYDATVENGSVGGPRQFASTGCLWNGNKLMYDEETLTLWNQQTGTPVAGPDYERHRDRRDADEDGIALDFRPVTQTTWRDWRDDHPESATLAPDTGYDLDYAFYRDYDGFVKRHYWENDDVFHPGVRAESSALDDRTYVYGVDAADGLHAYPVDAVHEGWPVADEVDGRRVVALPFDGDVAVYEAPDAPLSRDDVGDGNGWGGETVLVDGEGRRWTPTHDALVPEGGRDDEGASIRDRVLGRHGLWLAFRPHYDTVHVAGTDSPAPPASDDEVGDR</sequence>
<feature type="region of interest" description="Disordered" evidence="1">
    <location>
        <begin position="1"/>
        <end position="32"/>
    </location>
</feature>
<dbReference type="Pfam" id="PF11376">
    <property type="entry name" value="DUF3179"/>
    <property type="match status" value="1"/>
</dbReference>